<accession>A0A285CUS4</accession>
<dbReference type="CDD" id="cd05247">
    <property type="entry name" value="UDP_G4E_1_SDR_e"/>
    <property type="match status" value="1"/>
</dbReference>
<dbReference type="EC" id="5.1.3.2" evidence="5 10"/>
<sequence>MPDTVLVTGGAGFIGSHACKALARAGYLPVCFDNLSTGHAAAVRFGPLVRGDVRDGTAVAAALRAHGAVAVIHFAASAYVGESVTDPAKYYDNNVGGMIGLLQGCRAAGVGRIVLSSSCATYGVPDRLPIDEAAPQRPINPYGRTKLICEQMLCDLGAAEGLSHVSLRYFNAAGADPEGELGERHTPETHLIPLAMRAASGLGGPLAIFGTDYPTPDGTCIRDYIHVSDLARAHVLALARLLGDGGSLALNLGTGRGHSVREVVAAIETVTGRTVPLREQPRRPGDPPELTADPSRAVQALGFRTELSDLPTIVRHAAPWFGLEPRHDTAA</sequence>
<evidence type="ECO:0000313" key="12">
    <source>
        <dbReference type="EMBL" id="SNX71320.1"/>
    </source>
</evidence>
<dbReference type="GO" id="GO:0003978">
    <property type="term" value="F:UDP-glucose 4-epimerase activity"/>
    <property type="evidence" value="ECO:0007669"/>
    <property type="project" value="UniProtKB-UniRule"/>
</dbReference>
<dbReference type="PANTHER" id="PTHR43725">
    <property type="entry name" value="UDP-GLUCOSE 4-EPIMERASE"/>
    <property type="match status" value="1"/>
</dbReference>
<evidence type="ECO:0000256" key="5">
    <source>
        <dbReference type="ARBA" id="ARBA00013189"/>
    </source>
</evidence>
<dbReference type="InterPro" id="IPR005886">
    <property type="entry name" value="UDP_G4E"/>
</dbReference>
<dbReference type="InterPro" id="IPR001509">
    <property type="entry name" value="Epimerase_deHydtase"/>
</dbReference>
<evidence type="ECO:0000256" key="6">
    <source>
        <dbReference type="ARBA" id="ARBA00018569"/>
    </source>
</evidence>
<comment type="cofactor">
    <cofactor evidence="2 10">
        <name>NAD(+)</name>
        <dbReference type="ChEBI" id="CHEBI:57540"/>
    </cofactor>
</comment>
<evidence type="ECO:0000256" key="9">
    <source>
        <dbReference type="ARBA" id="ARBA00023277"/>
    </source>
</evidence>
<reference evidence="13" key="1">
    <citation type="submission" date="2017-08" db="EMBL/GenBank/DDBJ databases">
        <authorList>
            <person name="Varghese N."/>
            <person name="Submissions S."/>
        </authorList>
    </citation>
    <scope>NUCLEOTIDE SEQUENCE [LARGE SCALE GENOMIC DNA]</scope>
    <source>
        <strain evidence="13">JA234</strain>
    </source>
</reference>
<comment type="similarity">
    <text evidence="4 10">Belongs to the NAD(P)-dependent epimerase/dehydratase family.</text>
</comment>
<evidence type="ECO:0000256" key="3">
    <source>
        <dbReference type="ARBA" id="ARBA00004947"/>
    </source>
</evidence>
<dbReference type="OrthoDB" id="9801785at2"/>
<name>A0A285CUS4_9RHOB</name>
<dbReference type="InterPro" id="IPR036291">
    <property type="entry name" value="NAD(P)-bd_dom_sf"/>
</dbReference>
<evidence type="ECO:0000256" key="2">
    <source>
        <dbReference type="ARBA" id="ARBA00001911"/>
    </source>
</evidence>
<evidence type="ECO:0000256" key="1">
    <source>
        <dbReference type="ARBA" id="ARBA00000083"/>
    </source>
</evidence>
<dbReference type="RefSeq" id="WP_097030795.1">
    <property type="nucleotide sequence ID" value="NZ_OAOQ01000009.1"/>
</dbReference>
<comment type="subunit">
    <text evidence="10">Homodimer.</text>
</comment>
<gene>
    <name evidence="12" type="ORF">SAMN05878503_10984</name>
</gene>
<evidence type="ECO:0000256" key="10">
    <source>
        <dbReference type="RuleBase" id="RU366046"/>
    </source>
</evidence>
<dbReference type="Gene3D" id="3.40.50.720">
    <property type="entry name" value="NAD(P)-binding Rossmann-like Domain"/>
    <property type="match status" value="1"/>
</dbReference>
<keyword evidence="7 10" id="KW-0520">NAD</keyword>
<dbReference type="NCBIfam" id="TIGR01179">
    <property type="entry name" value="galE"/>
    <property type="match status" value="1"/>
</dbReference>
<feature type="domain" description="NAD-dependent epimerase/dehydratase" evidence="11">
    <location>
        <begin position="5"/>
        <end position="241"/>
    </location>
</feature>
<dbReference type="SUPFAM" id="SSF51735">
    <property type="entry name" value="NAD(P)-binding Rossmann-fold domains"/>
    <property type="match status" value="1"/>
</dbReference>
<keyword evidence="13" id="KW-1185">Reference proteome</keyword>
<dbReference type="Proteomes" id="UP000219467">
    <property type="component" value="Unassembled WGS sequence"/>
</dbReference>
<proteinExistence type="inferred from homology"/>
<organism evidence="12 13">
    <name type="scientific">Cereibacter ovatus</name>
    <dbReference type="NCBI Taxonomy" id="439529"/>
    <lineage>
        <taxon>Bacteria</taxon>
        <taxon>Pseudomonadati</taxon>
        <taxon>Pseudomonadota</taxon>
        <taxon>Alphaproteobacteria</taxon>
        <taxon>Rhodobacterales</taxon>
        <taxon>Paracoccaceae</taxon>
        <taxon>Cereibacter</taxon>
    </lineage>
</organism>
<evidence type="ECO:0000256" key="4">
    <source>
        <dbReference type="ARBA" id="ARBA00007637"/>
    </source>
</evidence>
<evidence type="ECO:0000256" key="7">
    <source>
        <dbReference type="ARBA" id="ARBA00023027"/>
    </source>
</evidence>
<evidence type="ECO:0000313" key="13">
    <source>
        <dbReference type="Proteomes" id="UP000219467"/>
    </source>
</evidence>
<dbReference type="Gene3D" id="3.90.25.10">
    <property type="entry name" value="UDP-galactose 4-epimerase, domain 1"/>
    <property type="match status" value="1"/>
</dbReference>
<dbReference type="UniPathway" id="UPA00214"/>
<comment type="catalytic activity">
    <reaction evidence="1 10">
        <text>UDP-alpha-D-glucose = UDP-alpha-D-galactose</text>
        <dbReference type="Rhea" id="RHEA:22168"/>
        <dbReference type="ChEBI" id="CHEBI:58885"/>
        <dbReference type="ChEBI" id="CHEBI:66914"/>
        <dbReference type="EC" id="5.1.3.2"/>
    </reaction>
</comment>
<dbReference type="EMBL" id="OAOQ01000009">
    <property type="protein sequence ID" value="SNX71320.1"/>
    <property type="molecule type" value="Genomic_DNA"/>
</dbReference>
<protein>
    <recommendedName>
        <fullName evidence="6 10">UDP-glucose 4-epimerase</fullName>
        <ecNumber evidence="5 10">5.1.3.2</ecNumber>
    </recommendedName>
</protein>
<dbReference type="AlphaFoldDB" id="A0A285CUS4"/>
<evidence type="ECO:0000256" key="8">
    <source>
        <dbReference type="ARBA" id="ARBA00023235"/>
    </source>
</evidence>
<dbReference type="Pfam" id="PF01370">
    <property type="entry name" value="Epimerase"/>
    <property type="match status" value="1"/>
</dbReference>
<dbReference type="GO" id="GO:0033499">
    <property type="term" value="P:galactose catabolic process via UDP-galactose, Leloir pathway"/>
    <property type="evidence" value="ECO:0007669"/>
    <property type="project" value="TreeGrafter"/>
</dbReference>
<evidence type="ECO:0000259" key="11">
    <source>
        <dbReference type="Pfam" id="PF01370"/>
    </source>
</evidence>
<dbReference type="PANTHER" id="PTHR43725:SF53">
    <property type="entry name" value="UDP-ARABINOSE 4-EPIMERASE 1"/>
    <property type="match status" value="1"/>
</dbReference>
<keyword evidence="9 10" id="KW-0119">Carbohydrate metabolism</keyword>
<comment type="pathway">
    <text evidence="3 10">Carbohydrate metabolism; galactose metabolism.</text>
</comment>
<keyword evidence="8 10" id="KW-0413">Isomerase</keyword>